<accession>A0ABM1E093</accession>
<dbReference type="Proteomes" id="UP000695022">
    <property type="component" value="Unplaced"/>
</dbReference>
<reference evidence="2" key="1">
    <citation type="submission" date="2025-08" db="UniProtKB">
        <authorList>
            <consortium name="RefSeq"/>
        </authorList>
    </citation>
    <scope>IDENTIFICATION</scope>
</reference>
<dbReference type="GeneID" id="106807697"/>
<sequence length="482" mass="55815">MVTLLVIAHFFLRYEGDDDKFGKFLERFSTTYVRQPPIWRVCYLFFPLPTITEVRAEVDKGKNHNESTLICGSFTVGDGVVSLASNGEFSHVDCTGLNSECREVESNRLFHEDDETNIKKRLAWQAALAEMKSVCEDPMMFRVEIIRRAAPFPLPSAPNWPIIRKRSEPHWRYLFEEAYHREREINQEIERREYLKTISNETMESTDADLDYELANSAAVMSCFVDEVDKLCGSQTWSTWAKTRESLEEYACEQTDHGEQPGQIGAEKELCAAAEACILQQLVRSVVKSWFMQVLLEETDRPDLSQKLCIDWVAMAIHLTNKRADLLAWILLRLYAGRQPELVERLSRNASPDAQKTQLWQTYLQQLGYNMDLLYSREDAIPLLLAPFKFSLTYLYDVLLMPEAMETNINRAMNSFAFTLMNRRKCEEDDLYSNGKHHSASSSFPIVDNEPSTLETQMLLTPNAHTQMHGTTKLYEYERWQL</sequence>
<name>A0ABM1E093_PRICU</name>
<keyword evidence="1" id="KW-1185">Reference proteome</keyword>
<gene>
    <name evidence="2" type="primary">LOC106807697</name>
</gene>
<organism evidence="1 2">
    <name type="scientific">Priapulus caudatus</name>
    <name type="common">Priapulid worm</name>
    <dbReference type="NCBI Taxonomy" id="37621"/>
    <lineage>
        <taxon>Eukaryota</taxon>
        <taxon>Metazoa</taxon>
        <taxon>Ecdysozoa</taxon>
        <taxon>Scalidophora</taxon>
        <taxon>Priapulida</taxon>
        <taxon>Priapulimorpha</taxon>
        <taxon>Priapulimorphida</taxon>
        <taxon>Priapulidae</taxon>
        <taxon>Priapulus</taxon>
    </lineage>
</organism>
<evidence type="ECO:0000313" key="1">
    <source>
        <dbReference type="Proteomes" id="UP000695022"/>
    </source>
</evidence>
<proteinExistence type="predicted"/>
<protein>
    <submittedName>
        <fullName evidence="2">Uncharacterized protein LOC106807697</fullName>
    </submittedName>
</protein>
<evidence type="ECO:0000313" key="2">
    <source>
        <dbReference type="RefSeq" id="XP_014665614.1"/>
    </source>
</evidence>
<dbReference type="RefSeq" id="XP_014665614.1">
    <property type="nucleotide sequence ID" value="XM_014810128.1"/>
</dbReference>